<evidence type="ECO:0000256" key="1">
    <source>
        <dbReference type="SAM" id="MobiDB-lite"/>
    </source>
</evidence>
<gene>
    <name evidence="2" type="ORF">BJ212DRAFT_1302675</name>
</gene>
<proteinExistence type="predicted"/>
<sequence length="111" mass="12592">MWLPGQEVEGMDALDEFNNGQDFSEDGRVLIGQNPFLFIHCFCLLVELDKQKGPACYDTLLDEISQNGTGLCNFCDMFERSKERESKEAEGSDMIGMSERERSKHMSQTGQ</sequence>
<comment type="caution">
    <text evidence="2">The sequence shown here is derived from an EMBL/GenBank/DDBJ whole genome shotgun (WGS) entry which is preliminary data.</text>
</comment>
<protein>
    <submittedName>
        <fullName evidence="2">Uncharacterized protein</fullName>
    </submittedName>
</protein>
<reference evidence="2" key="1">
    <citation type="journal article" date="2020" name="New Phytol.">
        <title>Comparative genomics reveals dynamic genome evolution in host specialist ectomycorrhizal fungi.</title>
        <authorList>
            <person name="Lofgren L.A."/>
            <person name="Nguyen N.H."/>
            <person name="Vilgalys R."/>
            <person name="Ruytinx J."/>
            <person name="Liao H.L."/>
            <person name="Branco S."/>
            <person name="Kuo A."/>
            <person name="LaButti K."/>
            <person name="Lipzen A."/>
            <person name="Andreopoulos W."/>
            <person name="Pangilinan J."/>
            <person name="Riley R."/>
            <person name="Hundley H."/>
            <person name="Na H."/>
            <person name="Barry K."/>
            <person name="Grigoriev I.V."/>
            <person name="Stajich J.E."/>
            <person name="Kennedy P.G."/>
        </authorList>
    </citation>
    <scope>NUCLEOTIDE SEQUENCE</scope>
    <source>
        <strain evidence="2">MN1</strain>
    </source>
</reference>
<dbReference type="AlphaFoldDB" id="A0A9P7J938"/>
<accession>A0A9P7J938</accession>
<dbReference type="RefSeq" id="XP_041189013.1">
    <property type="nucleotide sequence ID" value="XM_041333298.1"/>
</dbReference>
<dbReference type="EMBL" id="JABBWG010000035">
    <property type="protein sequence ID" value="KAG1809104.1"/>
    <property type="molecule type" value="Genomic_DNA"/>
</dbReference>
<organism evidence="2 3">
    <name type="scientific">Suillus subaureus</name>
    <dbReference type="NCBI Taxonomy" id="48587"/>
    <lineage>
        <taxon>Eukaryota</taxon>
        <taxon>Fungi</taxon>
        <taxon>Dikarya</taxon>
        <taxon>Basidiomycota</taxon>
        <taxon>Agaricomycotina</taxon>
        <taxon>Agaricomycetes</taxon>
        <taxon>Agaricomycetidae</taxon>
        <taxon>Boletales</taxon>
        <taxon>Suillineae</taxon>
        <taxon>Suillaceae</taxon>
        <taxon>Suillus</taxon>
    </lineage>
</organism>
<dbReference type="GeneID" id="64627315"/>
<evidence type="ECO:0000313" key="2">
    <source>
        <dbReference type="EMBL" id="KAG1809104.1"/>
    </source>
</evidence>
<feature type="region of interest" description="Disordered" evidence="1">
    <location>
        <begin position="82"/>
        <end position="111"/>
    </location>
</feature>
<name>A0A9P7J938_9AGAM</name>
<evidence type="ECO:0000313" key="3">
    <source>
        <dbReference type="Proteomes" id="UP000807769"/>
    </source>
</evidence>
<keyword evidence="3" id="KW-1185">Reference proteome</keyword>
<dbReference type="Proteomes" id="UP000807769">
    <property type="component" value="Unassembled WGS sequence"/>
</dbReference>